<dbReference type="Proteomes" id="UP000694388">
    <property type="component" value="Unplaced"/>
</dbReference>
<feature type="chain" id="PRO_5034314152" description="SUN domain-containing protein" evidence="5">
    <location>
        <begin position="18"/>
        <end position="360"/>
    </location>
</feature>
<dbReference type="PANTHER" id="PTHR12953">
    <property type="entry name" value="MEMBRANE PROTEIN CH1 RELATED"/>
    <property type="match status" value="1"/>
</dbReference>
<reference evidence="7" key="1">
    <citation type="submission" date="2025-08" db="UniProtKB">
        <authorList>
            <consortium name="Ensembl"/>
        </authorList>
    </citation>
    <scope>IDENTIFICATION</scope>
</reference>
<keyword evidence="5" id="KW-0732">Signal</keyword>
<evidence type="ECO:0000256" key="3">
    <source>
        <dbReference type="ARBA" id="ARBA00022989"/>
    </source>
</evidence>
<evidence type="ECO:0000256" key="1">
    <source>
        <dbReference type="ARBA" id="ARBA00004308"/>
    </source>
</evidence>
<name>A0A8C4QXK6_EPTBU</name>
<comment type="subcellular location">
    <subcellularLocation>
        <location evidence="1">Endomembrane system</location>
    </subcellularLocation>
</comment>
<dbReference type="GO" id="GO:0005737">
    <property type="term" value="C:cytoplasm"/>
    <property type="evidence" value="ECO:0007669"/>
    <property type="project" value="TreeGrafter"/>
</dbReference>
<dbReference type="Pfam" id="PF07738">
    <property type="entry name" value="Sad1_UNC"/>
    <property type="match status" value="1"/>
</dbReference>
<evidence type="ECO:0000259" key="6">
    <source>
        <dbReference type="PROSITE" id="PS51469"/>
    </source>
</evidence>
<dbReference type="GeneTree" id="ENSGT00390000013502"/>
<feature type="signal peptide" evidence="5">
    <location>
        <begin position="1"/>
        <end position="17"/>
    </location>
</feature>
<evidence type="ECO:0000313" key="7">
    <source>
        <dbReference type="Ensembl" id="ENSEBUP00000022106.1"/>
    </source>
</evidence>
<dbReference type="InterPro" id="IPR045120">
    <property type="entry name" value="Suco/Slp1-like"/>
</dbReference>
<dbReference type="PANTHER" id="PTHR12953:SF0">
    <property type="entry name" value="SUN DOMAIN-CONTAINING OSSIFICATION FACTOR"/>
    <property type="match status" value="1"/>
</dbReference>
<dbReference type="AlphaFoldDB" id="A0A8C4QXK6"/>
<evidence type="ECO:0000256" key="5">
    <source>
        <dbReference type="SAM" id="SignalP"/>
    </source>
</evidence>
<organism evidence="7 8">
    <name type="scientific">Eptatretus burgeri</name>
    <name type="common">Inshore hagfish</name>
    <dbReference type="NCBI Taxonomy" id="7764"/>
    <lineage>
        <taxon>Eukaryota</taxon>
        <taxon>Metazoa</taxon>
        <taxon>Chordata</taxon>
        <taxon>Craniata</taxon>
        <taxon>Vertebrata</taxon>
        <taxon>Cyclostomata</taxon>
        <taxon>Myxini</taxon>
        <taxon>Myxiniformes</taxon>
        <taxon>Myxinidae</taxon>
        <taxon>Eptatretinae</taxon>
        <taxon>Eptatretus</taxon>
    </lineage>
</organism>
<dbReference type="PROSITE" id="PS51469">
    <property type="entry name" value="SUN"/>
    <property type="match status" value="1"/>
</dbReference>
<dbReference type="GO" id="GO:0016020">
    <property type="term" value="C:membrane"/>
    <property type="evidence" value="ECO:0007669"/>
    <property type="project" value="InterPro"/>
</dbReference>
<evidence type="ECO:0000256" key="2">
    <source>
        <dbReference type="ARBA" id="ARBA00022692"/>
    </source>
</evidence>
<sequence length="360" mass="40139">MFFSILFPLLLLFPTFGSLLSPYLSNGLAREASLPLSSKMKRTAEHLPFQAEQRFGDHVQIVPSLAVTPVPRTPTETDNALDTESGAQVVATVCSVNFEKPPPSCTPSLLKSGISDTIIKDVKFFKPDELEVEALEQSVGPLESDSLKVKHHEVVELPGRTTDKNMLIETMKAERHNEVVKVVEGGLLQEEKIPSFTEWMKKVLEESDQETPVGETSEKTVRSKMTLNNYASVDCGAKVISTNSEAQSASSLLVDNTDLYMLSPCSAKTWVIIELCEVVQVRLIETGNLELFSSMPAEIIIMGSDRYPAREWLNLGTLQAEPLRAIQTFPLKEHVFIRYFKVEVLSFHGTEYYCPLSLLR</sequence>
<dbReference type="InterPro" id="IPR012919">
    <property type="entry name" value="SUN_dom"/>
</dbReference>
<feature type="domain" description="SUN" evidence="6">
    <location>
        <begin position="205"/>
        <end position="360"/>
    </location>
</feature>
<proteinExistence type="predicted"/>
<protein>
    <recommendedName>
        <fullName evidence="6">SUN domain-containing protein</fullName>
    </recommendedName>
</protein>
<dbReference type="Ensembl" id="ENSEBUT00000022683.1">
    <property type="protein sequence ID" value="ENSEBUP00000022106.1"/>
    <property type="gene ID" value="ENSEBUG00000013635.1"/>
</dbReference>
<accession>A0A8C4QXK6</accession>
<dbReference type="GO" id="GO:0012505">
    <property type="term" value="C:endomembrane system"/>
    <property type="evidence" value="ECO:0007669"/>
    <property type="project" value="UniProtKB-SubCell"/>
</dbReference>
<keyword evidence="8" id="KW-1185">Reference proteome</keyword>
<dbReference type="GO" id="GO:0034975">
    <property type="term" value="P:protein folding in endoplasmic reticulum"/>
    <property type="evidence" value="ECO:0007669"/>
    <property type="project" value="TreeGrafter"/>
</dbReference>
<reference evidence="7" key="2">
    <citation type="submission" date="2025-09" db="UniProtKB">
        <authorList>
            <consortium name="Ensembl"/>
        </authorList>
    </citation>
    <scope>IDENTIFICATION</scope>
</reference>
<keyword evidence="2" id="KW-0812">Transmembrane</keyword>
<keyword evidence="3" id="KW-1133">Transmembrane helix</keyword>
<keyword evidence="4" id="KW-0472">Membrane</keyword>
<evidence type="ECO:0000313" key="8">
    <source>
        <dbReference type="Proteomes" id="UP000694388"/>
    </source>
</evidence>
<evidence type="ECO:0000256" key="4">
    <source>
        <dbReference type="ARBA" id="ARBA00023136"/>
    </source>
</evidence>